<evidence type="ECO:0000256" key="9">
    <source>
        <dbReference type="ARBA" id="ARBA00023679"/>
    </source>
</evidence>
<evidence type="ECO:0000256" key="3">
    <source>
        <dbReference type="ARBA" id="ARBA00009595"/>
    </source>
</evidence>
<evidence type="ECO:0000313" key="11">
    <source>
        <dbReference type="EMBL" id="MFF3665323.1"/>
    </source>
</evidence>
<dbReference type="InterPro" id="IPR020084">
    <property type="entry name" value="NUDIX_hydrolase_CS"/>
</dbReference>
<keyword evidence="12" id="KW-1185">Reference proteome</keyword>
<dbReference type="RefSeq" id="WP_387409311.1">
    <property type="nucleotide sequence ID" value="NZ_JBIASD010000003.1"/>
</dbReference>
<dbReference type="Pfam" id="PF09297">
    <property type="entry name" value="Zn_ribbon_NUD"/>
    <property type="match status" value="1"/>
</dbReference>
<dbReference type="CDD" id="cd03429">
    <property type="entry name" value="NUDIX_NADH_pyrophosphatase_Nudt13"/>
    <property type="match status" value="1"/>
</dbReference>
<evidence type="ECO:0000256" key="7">
    <source>
        <dbReference type="ARBA" id="ARBA00022842"/>
    </source>
</evidence>
<comment type="similarity">
    <text evidence="3">Belongs to the Nudix hydrolase family. NudC subfamily.</text>
</comment>
<dbReference type="EMBL" id="JBIASD010000003">
    <property type="protein sequence ID" value="MFF3665323.1"/>
    <property type="molecule type" value="Genomic_DNA"/>
</dbReference>
<dbReference type="PROSITE" id="PS00893">
    <property type="entry name" value="NUDIX_BOX"/>
    <property type="match status" value="1"/>
</dbReference>
<name>A0ABW6SNB2_9ACTN</name>
<evidence type="ECO:0000259" key="10">
    <source>
        <dbReference type="PROSITE" id="PS51462"/>
    </source>
</evidence>
<evidence type="ECO:0000256" key="5">
    <source>
        <dbReference type="ARBA" id="ARBA00022723"/>
    </source>
</evidence>
<dbReference type="InterPro" id="IPR015797">
    <property type="entry name" value="NUDIX_hydrolase-like_dom_sf"/>
</dbReference>
<evidence type="ECO:0000256" key="4">
    <source>
        <dbReference type="ARBA" id="ARBA00012381"/>
    </source>
</evidence>
<sequence>METTDGLMGPLLLSRGIVDRSAALRNDEDWLRRVWAEETTRVLLVHEGRTLVRSRGMEASLTLMSPAEAPQGPRYLLGVDAEGVPYFAVKTPLPDEITERPAPEDGPYDAPMGLRQAGSLLDDRDAGLFVYAVALEAWHAGHEHCPRCGSRTDVAASGHVRVCPADGSQHFPRVDPAVIMLVRDEDDRALLARGPEWPEGRMSVLAGFVEPGEALEQAVVREVFEEVGVAAADARYMGSQPWPFPRSLMVGFFARALSTELRPDAEEIAEARWWTRDELGAAVRSGELGLPSQLSIARRLIETWYGARIDGD</sequence>
<feature type="domain" description="Nudix hydrolase" evidence="10">
    <location>
        <begin position="172"/>
        <end position="296"/>
    </location>
</feature>
<dbReference type="InterPro" id="IPR000086">
    <property type="entry name" value="NUDIX_hydrolase_dom"/>
</dbReference>
<evidence type="ECO:0000256" key="2">
    <source>
        <dbReference type="ARBA" id="ARBA00001947"/>
    </source>
</evidence>
<dbReference type="InterPro" id="IPR049734">
    <property type="entry name" value="NudC-like_C"/>
</dbReference>
<keyword evidence="5" id="KW-0479">Metal-binding</keyword>
<dbReference type="Pfam" id="PF09296">
    <property type="entry name" value="NUDIX-like"/>
    <property type="match status" value="1"/>
</dbReference>
<keyword evidence="7" id="KW-0460">Magnesium</keyword>
<comment type="cofactor">
    <cofactor evidence="2">
        <name>Zn(2+)</name>
        <dbReference type="ChEBI" id="CHEBI:29105"/>
    </cofactor>
</comment>
<dbReference type="PROSITE" id="PS51462">
    <property type="entry name" value="NUDIX"/>
    <property type="match status" value="1"/>
</dbReference>
<dbReference type="Gene3D" id="3.90.79.10">
    <property type="entry name" value="Nucleoside Triphosphate Pyrophosphohydrolase"/>
    <property type="match status" value="1"/>
</dbReference>
<evidence type="ECO:0000256" key="1">
    <source>
        <dbReference type="ARBA" id="ARBA00001946"/>
    </source>
</evidence>
<dbReference type="PANTHER" id="PTHR42904:SF6">
    <property type="entry name" value="NAD-CAPPED RNA HYDROLASE NUDT12"/>
    <property type="match status" value="1"/>
</dbReference>
<dbReference type="InterPro" id="IPR050241">
    <property type="entry name" value="NAD-cap_RNA_hydrolase_NudC"/>
</dbReference>
<evidence type="ECO:0000313" key="12">
    <source>
        <dbReference type="Proteomes" id="UP001602013"/>
    </source>
</evidence>
<accession>A0ABW6SNB2</accession>
<dbReference type="Pfam" id="PF00293">
    <property type="entry name" value="NUDIX"/>
    <property type="match status" value="1"/>
</dbReference>
<dbReference type="Gene3D" id="3.90.79.20">
    <property type="match status" value="1"/>
</dbReference>
<dbReference type="InterPro" id="IPR015375">
    <property type="entry name" value="NADH_PPase-like_N"/>
</dbReference>
<evidence type="ECO:0000256" key="8">
    <source>
        <dbReference type="ARBA" id="ARBA00023027"/>
    </source>
</evidence>
<protein>
    <recommendedName>
        <fullName evidence="4">NAD(+) diphosphatase</fullName>
        <ecNumber evidence="4">3.6.1.22</ecNumber>
    </recommendedName>
</protein>
<evidence type="ECO:0000256" key="6">
    <source>
        <dbReference type="ARBA" id="ARBA00022801"/>
    </source>
</evidence>
<dbReference type="GO" id="GO:0016787">
    <property type="term" value="F:hydrolase activity"/>
    <property type="evidence" value="ECO:0007669"/>
    <property type="project" value="UniProtKB-KW"/>
</dbReference>
<dbReference type="Proteomes" id="UP001602013">
    <property type="component" value="Unassembled WGS sequence"/>
</dbReference>
<comment type="caution">
    <text evidence="11">The sequence shown here is derived from an EMBL/GenBank/DDBJ whole genome shotgun (WGS) entry which is preliminary data.</text>
</comment>
<keyword evidence="8" id="KW-0520">NAD</keyword>
<comment type="catalytic activity">
    <reaction evidence="9">
        <text>a 5'-end NAD(+)-phospho-ribonucleoside in mRNA + H2O = a 5'-end phospho-adenosine-phospho-ribonucleoside in mRNA + beta-nicotinamide D-ribonucleotide + 2 H(+)</text>
        <dbReference type="Rhea" id="RHEA:60876"/>
        <dbReference type="Rhea" id="RHEA-COMP:15698"/>
        <dbReference type="Rhea" id="RHEA-COMP:15719"/>
        <dbReference type="ChEBI" id="CHEBI:14649"/>
        <dbReference type="ChEBI" id="CHEBI:15377"/>
        <dbReference type="ChEBI" id="CHEBI:15378"/>
        <dbReference type="ChEBI" id="CHEBI:144029"/>
        <dbReference type="ChEBI" id="CHEBI:144051"/>
    </reaction>
    <physiologicalReaction direction="left-to-right" evidence="9">
        <dbReference type="Rhea" id="RHEA:60877"/>
    </physiologicalReaction>
</comment>
<gene>
    <name evidence="11" type="primary">nudC</name>
    <name evidence="11" type="ORF">ACFYXI_06980</name>
</gene>
<keyword evidence="6 11" id="KW-0378">Hydrolase</keyword>
<comment type="cofactor">
    <cofactor evidence="1">
        <name>Mg(2+)</name>
        <dbReference type="ChEBI" id="CHEBI:18420"/>
    </cofactor>
</comment>
<proteinExistence type="inferred from homology"/>
<reference evidence="11 12" key="1">
    <citation type="submission" date="2024-10" db="EMBL/GenBank/DDBJ databases">
        <title>The Natural Products Discovery Center: Release of the First 8490 Sequenced Strains for Exploring Actinobacteria Biosynthetic Diversity.</title>
        <authorList>
            <person name="Kalkreuter E."/>
            <person name="Kautsar S.A."/>
            <person name="Yang D."/>
            <person name="Bader C.D."/>
            <person name="Teijaro C.N."/>
            <person name="Fluegel L."/>
            <person name="Davis C.M."/>
            <person name="Simpson J.R."/>
            <person name="Lauterbach L."/>
            <person name="Steele A.D."/>
            <person name="Gui C."/>
            <person name="Meng S."/>
            <person name="Li G."/>
            <person name="Viehrig K."/>
            <person name="Ye F."/>
            <person name="Su P."/>
            <person name="Kiefer A.F."/>
            <person name="Nichols A."/>
            <person name="Cepeda A.J."/>
            <person name="Yan W."/>
            <person name="Fan B."/>
            <person name="Jiang Y."/>
            <person name="Adhikari A."/>
            <person name="Zheng C.-J."/>
            <person name="Schuster L."/>
            <person name="Cowan T.M."/>
            <person name="Smanski M.J."/>
            <person name="Chevrette M.G."/>
            <person name="De Carvalho L.P.S."/>
            <person name="Shen B."/>
        </authorList>
    </citation>
    <scope>NUCLEOTIDE SEQUENCE [LARGE SCALE GENOMIC DNA]</scope>
    <source>
        <strain evidence="11 12">NPDC002173</strain>
    </source>
</reference>
<dbReference type="InterPro" id="IPR015376">
    <property type="entry name" value="Znr_NADH_PPase"/>
</dbReference>
<dbReference type="PANTHER" id="PTHR42904">
    <property type="entry name" value="NUDIX HYDROLASE, NUDC SUBFAMILY"/>
    <property type="match status" value="1"/>
</dbReference>
<organism evidence="11 12">
    <name type="scientific">Microtetraspora malaysiensis</name>
    <dbReference type="NCBI Taxonomy" id="161358"/>
    <lineage>
        <taxon>Bacteria</taxon>
        <taxon>Bacillati</taxon>
        <taxon>Actinomycetota</taxon>
        <taxon>Actinomycetes</taxon>
        <taxon>Streptosporangiales</taxon>
        <taxon>Streptosporangiaceae</taxon>
        <taxon>Microtetraspora</taxon>
    </lineage>
</organism>
<dbReference type="NCBIfam" id="NF001299">
    <property type="entry name" value="PRK00241.1"/>
    <property type="match status" value="1"/>
</dbReference>
<dbReference type="EC" id="3.6.1.22" evidence="4"/>
<dbReference type="SUPFAM" id="SSF55811">
    <property type="entry name" value="Nudix"/>
    <property type="match status" value="1"/>
</dbReference>